<dbReference type="FunFam" id="3.40.50.720:FF:000084">
    <property type="entry name" value="Short-chain dehydrogenase reductase"/>
    <property type="match status" value="1"/>
</dbReference>
<evidence type="ECO:0000313" key="3">
    <source>
        <dbReference type="EMBL" id="RAR47223.1"/>
    </source>
</evidence>
<evidence type="ECO:0000256" key="1">
    <source>
        <dbReference type="ARBA" id="ARBA00006484"/>
    </source>
</evidence>
<dbReference type="GO" id="GO:0048038">
    <property type="term" value="F:quinone binding"/>
    <property type="evidence" value="ECO:0007669"/>
    <property type="project" value="TreeGrafter"/>
</dbReference>
<reference evidence="3 4" key="1">
    <citation type="submission" date="2018-06" db="EMBL/GenBank/DDBJ databases">
        <title>Genomic Encyclopedia of Type Strains, Phase III (KMG-III): the genomes of soil and plant-associated and newly described type strains.</title>
        <authorList>
            <person name="Whitman W."/>
        </authorList>
    </citation>
    <scope>NUCLEOTIDE SEQUENCE [LARGE SCALE GENOMIC DNA]</scope>
    <source>
        <strain evidence="3 4">CGMCC 1.12504</strain>
    </source>
</reference>
<protein>
    <submittedName>
        <fullName evidence="3">NAD(P)-dependent dehydrogenase (Short-subunit alcohol dehydrogenase family)</fullName>
    </submittedName>
</protein>
<evidence type="ECO:0000256" key="2">
    <source>
        <dbReference type="ARBA" id="ARBA00023002"/>
    </source>
</evidence>
<sequence length="253" mass="27235">MITNPFDLTGKKIVITGASSGLGRQCAITINFLGGFVFLIGRNLERLQETANLLDNDRYLIIEADITDYDRTTDQLEKVLGESKIDGLIHAAGVSTTLPLRNITPQKLHSFFETNVYAGINITKLLTKTKFANPEGMSVVFIASVMGVVGELGKTIYSLTKGALVSGTKSLALELASKKIRVNCISPGVVLTPMTTKAVYTQNEEAYNLVKSLHPLGFGMPEDVANACAFLLSRGGEWITGTNLIVDGGYTAK</sequence>
<evidence type="ECO:0000313" key="4">
    <source>
        <dbReference type="Proteomes" id="UP000249518"/>
    </source>
</evidence>
<dbReference type="GO" id="GO:0006633">
    <property type="term" value="P:fatty acid biosynthetic process"/>
    <property type="evidence" value="ECO:0007669"/>
    <property type="project" value="TreeGrafter"/>
</dbReference>
<dbReference type="EMBL" id="QLSV01000010">
    <property type="protein sequence ID" value="RAR47223.1"/>
    <property type="molecule type" value="Genomic_DNA"/>
</dbReference>
<dbReference type="PANTHER" id="PTHR42760:SF133">
    <property type="entry name" value="3-OXOACYL-[ACYL-CARRIER-PROTEIN] REDUCTASE"/>
    <property type="match status" value="1"/>
</dbReference>
<keyword evidence="4" id="KW-1185">Reference proteome</keyword>
<gene>
    <name evidence="3" type="ORF">B0I10_11016</name>
</gene>
<dbReference type="RefSeq" id="WP_112086499.1">
    <property type="nucleotide sequence ID" value="NZ_QLSV01000010.1"/>
</dbReference>
<dbReference type="InterPro" id="IPR002347">
    <property type="entry name" value="SDR_fam"/>
</dbReference>
<dbReference type="CDD" id="cd05233">
    <property type="entry name" value="SDR_c"/>
    <property type="match status" value="1"/>
</dbReference>
<name>A0A328WM65_9FLAO</name>
<comment type="similarity">
    <text evidence="1">Belongs to the short-chain dehydrogenases/reductases (SDR) family.</text>
</comment>
<accession>A0A328WM65</accession>
<dbReference type="OrthoDB" id="9803333at2"/>
<dbReference type="PANTHER" id="PTHR42760">
    <property type="entry name" value="SHORT-CHAIN DEHYDROGENASES/REDUCTASES FAMILY MEMBER"/>
    <property type="match status" value="1"/>
</dbReference>
<dbReference type="SUPFAM" id="SSF51735">
    <property type="entry name" value="NAD(P)-binding Rossmann-fold domains"/>
    <property type="match status" value="1"/>
</dbReference>
<comment type="caution">
    <text evidence="3">The sequence shown here is derived from an EMBL/GenBank/DDBJ whole genome shotgun (WGS) entry which is preliminary data.</text>
</comment>
<dbReference type="PRINTS" id="PR00081">
    <property type="entry name" value="GDHRDH"/>
</dbReference>
<keyword evidence="2" id="KW-0560">Oxidoreductase</keyword>
<dbReference type="Proteomes" id="UP000249518">
    <property type="component" value="Unassembled WGS sequence"/>
</dbReference>
<dbReference type="AlphaFoldDB" id="A0A328WM65"/>
<dbReference type="Pfam" id="PF13561">
    <property type="entry name" value="adh_short_C2"/>
    <property type="match status" value="1"/>
</dbReference>
<dbReference type="Gene3D" id="3.40.50.720">
    <property type="entry name" value="NAD(P)-binding Rossmann-like Domain"/>
    <property type="match status" value="1"/>
</dbReference>
<organism evidence="3 4">
    <name type="scientific">Flavobacterium lacus</name>
    <dbReference type="NCBI Taxonomy" id="1353778"/>
    <lineage>
        <taxon>Bacteria</taxon>
        <taxon>Pseudomonadati</taxon>
        <taxon>Bacteroidota</taxon>
        <taxon>Flavobacteriia</taxon>
        <taxon>Flavobacteriales</taxon>
        <taxon>Flavobacteriaceae</taxon>
        <taxon>Flavobacterium</taxon>
    </lineage>
</organism>
<proteinExistence type="inferred from homology"/>
<dbReference type="GO" id="GO:0016616">
    <property type="term" value="F:oxidoreductase activity, acting on the CH-OH group of donors, NAD or NADP as acceptor"/>
    <property type="evidence" value="ECO:0007669"/>
    <property type="project" value="TreeGrafter"/>
</dbReference>
<dbReference type="InterPro" id="IPR036291">
    <property type="entry name" value="NAD(P)-bd_dom_sf"/>
</dbReference>